<dbReference type="EMBL" id="OU963862">
    <property type="protein sequence ID" value="CAH0381750.1"/>
    <property type="molecule type" value="Genomic_DNA"/>
</dbReference>
<evidence type="ECO:0000313" key="5">
    <source>
        <dbReference type="Proteomes" id="UP001152759"/>
    </source>
</evidence>
<name>A0A9P0EYZ9_BEMTA</name>
<dbReference type="Pfam" id="PF10294">
    <property type="entry name" value="Methyltransf_16"/>
    <property type="match status" value="2"/>
</dbReference>
<evidence type="ECO:0000256" key="2">
    <source>
        <dbReference type="ARBA" id="ARBA00022679"/>
    </source>
</evidence>
<reference evidence="4" key="1">
    <citation type="submission" date="2021-12" db="EMBL/GenBank/DDBJ databases">
        <authorList>
            <person name="King R."/>
        </authorList>
    </citation>
    <scope>NUCLEOTIDE SEQUENCE</scope>
</reference>
<dbReference type="PANTHER" id="PTHR14614:SF130">
    <property type="entry name" value="PROTEIN-LYSINE N-METHYLTRANSFERASE EEF2KMT"/>
    <property type="match status" value="1"/>
</dbReference>
<evidence type="ECO:0000259" key="3">
    <source>
        <dbReference type="Pfam" id="PF14904"/>
    </source>
</evidence>
<dbReference type="GO" id="GO:0016740">
    <property type="term" value="F:transferase activity"/>
    <property type="evidence" value="ECO:0007669"/>
    <property type="project" value="UniProtKB-KW"/>
</dbReference>
<feature type="domain" description="FAM86 N-terminal" evidence="3">
    <location>
        <begin position="16"/>
        <end position="101"/>
    </location>
</feature>
<dbReference type="Pfam" id="PF14904">
    <property type="entry name" value="FAM86"/>
    <property type="match status" value="1"/>
</dbReference>
<dbReference type="PANTHER" id="PTHR14614">
    <property type="entry name" value="HEPATOCELLULAR CARCINOMA-ASSOCIATED ANTIGEN"/>
    <property type="match status" value="1"/>
</dbReference>
<sequence>MENEELKYSGIFCRLISEKFLCCVSVKKIDWQDILKELSTKDEDESLKLQNILLAETLNHPLNQKYPLKLSYQLGFLKYIILTLEERGVEVSEDLYSKFQELLQSPPPSSDFSFKHYKAADDKFVTLKESTSIVSEGTTGLCSWQGAFVLAEWCLENSVVLNGKGILELGSGIGLTGLVVCKTCLPKYVAFTDVHESVLKQLCSNININTGCEDNFDYGPEDQDVLLNNLWEGKHILVAKLDWISFDLDSIFCELDFPDVLLAADVVYDPSLVTPLCKVLNSFFEKKKDISVIFACTIRNQGTHELFLETLGGMGMTPKLIPFNSKLIFHYDLVGNVLLYSIHKET</sequence>
<dbReference type="Gene3D" id="3.40.50.150">
    <property type="entry name" value="Vaccinia Virus protein VP39"/>
    <property type="match status" value="1"/>
</dbReference>
<gene>
    <name evidence="4" type="ORF">BEMITA_LOCUS1369</name>
</gene>
<evidence type="ECO:0000313" key="4">
    <source>
        <dbReference type="EMBL" id="CAH0381750.1"/>
    </source>
</evidence>
<evidence type="ECO:0000256" key="1">
    <source>
        <dbReference type="ARBA" id="ARBA00005511"/>
    </source>
</evidence>
<comment type="similarity">
    <text evidence="1">Belongs to the class I-like SAM-binding methyltransferase superfamily. EEF2KMT family.</text>
</comment>
<dbReference type="InterPro" id="IPR019410">
    <property type="entry name" value="Methyltransf_16"/>
</dbReference>
<dbReference type="GO" id="GO:0032991">
    <property type="term" value="C:protein-containing complex"/>
    <property type="evidence" value="ECO:0007669"/>
    <property type="project" value="TreeGrafter"/>
</dbReference>
<keyword evidence="2" id="KW-0808">Transferase</keyword>
<dbReference type="AlphaFoldDB" id="A0A9P0EYZ9"/>
<dbReference type="SUPFAM" id="SSF53335">
    <property type="entry name" value="S-adenosyl-L-methionine-dependent methyltransferases"/>
    <property type="match status" value="1"/>
</dbReference>
<proteinExistence type="inferred from homology"/>
<organism evidence="4 5">
    <name type="scientific">Bemisia tabaci</name>
    <name type="common">Sweetpotato whitefly</name>
    <name type="synonym">Aleurodes tabaci</name>
    <dbReference type="NCBI Taxonomy" id="7038"/>
    <lineage>
        <taxon>Eukaryota</taxon>
        <taxon>Metazoa</taxon>
        <taxon>Ecdysozoa</taxon>
        <taxon>Arthropoda</taxon>
        <taxon>Hexapoda</taxon>
        <taxon>Insecta</taxon>
        <taxon>Pterygota</taxon>
        <taxon>Neoptera</taxon>
        <taxon>Paraneoptera</taxon>
        <taxon>Hemiptera</taxon>
        <taxon>Sternorrhyncha</taxon>
        <taxon>Aleyrodoidea</taxon>
        <taxon>Aleyrodidae</taxon>
        <taxon>Aleyrodinae</taxon>
        <taxon>Bemisia</taxon>
    </lineage>
</organism>
<dbReference type="InterPro" id="IPR029063">
    <property type="entry name" value="SAM-dependent_MTases_sf"/>
</dbReference>
<protein>
    <recommendedName>
        <fullName evidence="3">FAM86 N-terminal domain-containing protein</fullName>
    </recommendedName>
</protein>
<dbReference type="InterPro" id="IPR029426">
    <property type="entry name" value="FAM86_N"/>
</dbReference>
<keyword evidence="5" id="KW-1185">Reference proteome</keyword>
<dbReference type="Proteomes" id="UP001152759">
    <property type="component" value="Chromosome 1"/>
</dbReference>
<accession>A0A9P0EYZ9</accession>